<name>A0A8H3GD28_9LECA</name>
<dbReference type="Proteomes" id="UP000664203">
    <property type="component" value="Unassembled WGS sequence"/>
</dbReference>
<feature type="transmembrane region" description="Helical" evidence="1">
    <location>
        <begin position="175"/>
        <end position="194"/>
    </location>
</feature>
<evidence type="ECO:0000256" key="1">
    <source>
        <dbReference type="SAM" id="Phobius"/>
    </source>
</evidence>
<sequence>MTVANTAVTIPGTMVKLEDPGTTLRGTLLAADTSGHSVVGLKPKPIPNGTDSGPFTTTIDGRIMAATSAAVTIAGTTLRPGDAGVSVDGTLLSLEPAGRFVVGSKTQTFESESIGLGAATTGVFSIEGPFASVAATLRGGNATVETGKHNSTDTGVQVFEGKAEDILSSLRMREVAAVVVVLVFLLHVQHAGLLRL</sequence>
<gene>
    <name evidence="2" type="ORF">ALECFALPRED_007480</name>
</gene>
<protein>
    <submittedName>
        <fullName evidence="2">Uncharacterized protein</fullName>
    </submittedName>
</protein>
<evidence type="ECO:0000313" key="2">
    <source>
        <dbReference type="EMBL" id="CAF9938016.1"/>
    </source>
</evidence>
<keyword evidence="1" id="KW-1133">Transmembrane helix</keyword>
<dbReference type="AlphaFoldDB" id="A0A8H3GD28"/>
<keyword evidence="1" id="KW-0472">Membrane</keyword>
<keyword evidence="3" id="KW-1185">Reference proteome</keyword>
<proteinExistence type="predicted"/>
<reference evidence="2" key="1">
    <citation type="submission" date="2021-03" db="EMBL/GenBank/DDBJ databases">
        <authorList>
            <person name="Tagirdzhanova G."/>
        </authorList>
    </citation>
    <scope>NUCLEOTIDE SEQUENCE</scope>
</reference>
<keyword evidence="1" id="KW-0812">Transmembrane</keyword>
<accession>A0A8H3GD28</accession>
<evidence type="ECO:0000313" key="3">
    <source>
        <dbReference type="Proteomes" id="UP000664203"/>
    </source>
</evidence>
<comment type="caution">
    <text evidence="2">The sequence shown here is derived from an EMBL/GenBank/DDBJ whole genome shotgun (WGS) entry which is preliminary data.</text>
</comment>
<dbReference type="EMBL" id="CAJPDR010000496">
    <property type="protein sequence ID" value="CAF9938016.1"/>
    <property type="molecule type" value="Genomic_DNA"/>
</dbReference>
<organism evidence="2 3">
    <name type="scientific">Alectoria fallacina</name>
    <dbReference type="NCBI Taxonomy" id="1903189"/>
    <lineage>
        <taxon>Eukaryota</taxon>
        <taxon>Fungi</taxon>
        <taxon>Dikarya</taxon>
        <taxon>Ascomycota</taxon>
        <taxon>Pezizomycotina</taxon>
        <taxon>Lecanoromycetes</taxon>
        <taxon>OSLEUM clade</taxon>
        <taxon>Lecanoromycetidae</taxon>
        <taxon>Lecanorales</taxon>
        <taxon>Lecanorineae</taxon>
        <taxon>Parmeliaceae</taxon>
        <taxon>Alectoria</taxon>
    </lineage>
</organism>
<dbReference type="OrthoDB" id="5414789at2759"/>